<organism evidence="2 3">
    <name type="scientific">Electrophorus voltai</name>
    <dbReference type="NCBI Taxonomy" id="2609070"/>
    <lineage>
        <taxon>Eukaryota</taxon>
        <taxon>Metazoa</taxon>
        <taxon>Chordata</taxon>
        <taxon>Craniata</taxon>
        <taxon>Vertebrata</taxon>
        <taxon>Euteleostomi</taxon>
        <taxon>Actinopterygii</taxon>
        <taxon>Neopterygii</taxon>
        <taxon>Teleostei</taxon>
        <taxon>Ostariophysi</taxon>
        <taxon>Gymnotiformes</taxon>
        <taxon>Gymnotoidei</taxon>
        <taxon>Gymnotidae</taxon>
        <taxon>Electrophorus</taxon>
    </lineage>
</organism>
<comment type="caution">
    <text evidence="2">The sequence shown here is derived from an EMBL/GenBank/DDBJ whole genome shotgun (WGS) entry which is preliminary data.</text>
</comment>
<evidence type="ECO:0000313" key="3">
    <source>
        <dbReference type="Proteomes" id="UP001239994"/>
    </source>
</evidence>
<feature type="region of interest" description="Disordered" evidence="1">
    <location>
        <begin position="65"/>
        <end position="108"/>
    </location>
</feature>
<sequence>MPHYVGRRLWQKRYEKGVKNLERTPDFHRVPKSPTSHTRKFFAKPKQRAVPSDPINSLATHAESFHFSGTEHRDRPPRFRERVQEPEAQRAFGETDGPLQSFSGRARRGVGPDRQPVDCLVFRLLCFFSCFARMGKTVLQSSRDAFSVCSTAMTPAREAFEALKPGWCIINAR</sequence>
<proteinExistence type="predicted"/>
<dbReference type="Proteomes" id="UP001239994">
    <property type="component" value="Unassembled WGS sequence"/>
</dbReference>
<dbReference type="EMBL" id="JAROKS010000005">
    <property type="protein sequence ID" value="KAK1803337.1"/>
    <property type="molecule type" value="Genomic_DNA"/>
</dbReference>
<feature type="compositionally biased region" description="Basic and acidic residues" evidence="1">
    <location>
        <begin position="69"/>
        <end position="88"/>
    </location>
</feature>
<protein>
    <submittedName>
        <fullName evidence="2">Uncharacterized protein</fullName>
    </submittedName>
</protein>
<evidence type="ECO:0000256" key="1">
    <source>
        <dbReference type="SAM" id="MobiDB-lite"/>
    </source>
</evidence>
<keyword evidence="3" id="KW-1185">Reference proteome</keyword>
<feature type="compositionally biased region" description="Basic residues" evidence="1">
    <location>
        <begin position="37"/>
        <end position="47"/>
    </location>
</feature>
<dbReference type="AlphaFoldDB" id="A0AAD8ZQ09"/>
<reference evidence="2" key="1">
    <citation type="submission" date="2023-03" db="EMBL/GenBank/DDBJ databases">
        <title>Electrophorus voltai genome.</title>
        <authorList>
            <person name="Bian C."/>
        </authorList>
    </citation>
    <scope>NUCLEOTIDE SEQUENCE</scope>
    <source>
        <strain evidence="2">CB-2022</strain>
        <tissue evidence="2">Muscle</tissue>
    </source>
</reference>
<gene>
    <name evidence="2" type="ORF">P4O66_004115</name>
</gene>
<accession>A0AAD8ZQ09</accession>
<evidence type="ECO:0000313" key="2">
    <source>
        <dbReference type="EMBL" id="KAK1803337.1"/>
    </source>
</evidence>
<feature type="region of interest" description="Disordered" evidence="1">
    <location>
        <begin position="25"/>
        <end position="53"/>
    </location>
</feature>
<name>A0AAD8ZQ09_9TELE</name>